<dbReference type="AlphaFoldDB" id="A0A4P9ZIA7"/>
<reference evidence="3" key="1">
    <citation type="journal article" date="2018" name="Nat. Microbiol.">
        <title>Leveraging single-cell genomics to expand the fungal tree of life.</title>
        <authorList>
            <person name="Ahrendt S.R."/>
            <person name="Quandt C.A."/>
            <person name="Ciobanu D."/>
            <person name="Clum A."/>
            <person name="Salamov A."/>
            <person name="Andreopoulos B."/>
            <person name="Cheng J.F."/>
            <person name="Woyke T."/>
            <person name="Pelin A."/>
            <person name="Henrissat B."/>
            <person name="Reynolds N.K."/>
            <person name="Benny G.L."/>
            <person name="Smith M.E."/>
            <person name="James T.Y."/>
            <person name="Grigoriev I.V."/>
        </authorList>
    </citation>
    <scope>NUCLEOTIDE SEQUENCE [LARGE SCALE GENOMIC DNA]</scope>
    <source>
        <strain evidence="3">Baker2002</strain>
    </source>
</reference>
<proteinExistence type="predicted"/>
<dbReference type="Proteomes" id="UP000268321">
    <property type="component" value="Unassembled WGS sequence"/>
</dbReference>
<feature type="coiled-coil region" evidence="1">
    <location>
        <begin position="51"/>
        <end position="82"/>
    </location>
</feature>
<keyword evidence="3" id="KW-1185">Reference proteome</keyword>
<dbReference type="EMBL" id="ML004429">
    <property type="protein sequence ID" value="RKP32765.1"/>
    <property type="molecule type" value="Genomic_DNA"/>
</dbReference>
<organism evidence="2 3">
    <name type="scientific">Metschnikowia bicuspidata</name>
    <dbReference type="NCBI Taxonomy" id="27322"/>
    <lineage>
        <taxon>Eukaryota</taxon>
        <taxon>Fungi</taxon>
        <taxon>Dikarya</taxon>
        <taxon>Ascomycota</taxon>
        <taxon>Saccharomycotina</taxon>
        <taxon>Pichiomycetes</taxon>
        <taxon>Metschnikowiaceae</taxon>
        <taxon>Metschnikowia</taxon>
    </lineage>
</organism>
<keyword evidence="1" id="KW-0175">Coiled coil</keyword>
<gene>
    <name evidence="2" type="ORF">METBISCDRAFT_21034</name>
</gene>
<name>A0A4P9ZIA7_9ASCO</name>
<dbReference type="OrthoDB" id="4082095at2759"/>
<accession>A0A4P9ZIA7</accession>
<protein>
    <submittedName>
        <fullName evidence="2">Uncharacterized protein</fullName>
    </submittedName>
</protein>
<sequence>MCSHDSSDSVASEDSILGLLSDLRPPERPGFVLSKADAGIPAIFLVEGEKNRKLLRQDDEIRDQIEDERRRAQEKKEAWVLLRLRILDELNDNGSDYLFSWKKDRKLVELYMDKVQNSDPSLVLERSFYYFRNVPVVSVELPEKEWLQLLVTGPCHVMRSSARVRSILAKRGCSLLDLLLAALKWASDPTVLALVEAVLTDRLAGEDEGTLSERLEVSLIIEDGTGFAELMLKVGASLSEDIDLKLVHFNNNVHILVYRLSLIFQYYLRAVKTAMAYSVLRRSFILSSLDFHLNKRSKDPLAEVFMVPVFCALIELHLKLFGSSDSKLSLVASDFHETLVGLQTRVYGEPDKTERAWEHHYTFLETLLFRQKNLTLEALEVLDRLVYLFLGEPESTRTLRPASQIFRLSMLLQFWKSPLSSMETMFSVKLVITIVTKRLNEWQKHPKKELYEFYDQLQVAKLVIQRAIGDLQLASVGSVDRLRISGCLGEIYRDFEYLNAVLEKNRILMQKDEFYET</sequence>
<evidence type="ECO:0000313" key="2">
    <source>
        <dbReference type="EMBL" id="RKP32765.1"/>
    </source>
</evidence>
<evidence type="ECO:0000256" key="1">
    <source>
        <dbReference type="SAM" id="Coils"/>
    </source>
</evidence>
<evidence type="ECO:0000313" key="3">
    <source>
        <dbReference type="Proteomes" id="UP000268321"/>
    </source>
</evidence>